<evidence type="ECO:0000256" key="1">
    <source>
        <dbReference type="ARBA" id="ARBA00009580"/>
    </source>
</evidence>
<dbReference type="GeneID" id="14920720"/>
<evidence type="ECO:0000259" key="6">
    <source>
        <dbReference type="PROSITE" id="PS50055"/>
    </source>
</evidence>
<dbReference type="OrthoDB" id="29154at2759"/>
<keyword evidence="3" id="KW-0378">Hydrolase</keyword>
<dbReference type="InterPro" id="IPR016130">
    <property type="entry name" value="Tyr_Pase_AS"/>
</dbReference>
<dbReference type="SMART" id="SM00404">
    <property type="entry name" value="PTPc_motif"/>
    <property type="match status" value="1"/>
</dbReference>
<evidence type="ECO:0000313" key="8">
    <source>
        <dbReference type="EMBL" id="ELR19885.1"/>
    </source>
</evidence>
<comment type="similarity">
    <text evidence="1">Belongs to the protein-tyrosine phosphatase family.</text>
</comment>
<evidence type="ECO:0000256" key="2">
    <source>
        <dbReference type="ARBA" id="ARBA00013064"/>
    </source>
</evidence>
<evidence type="ECO:0000256" key="5">
    <source>
        <dbReference type="SAM" id="MobiDB-lite"/>
    </source>
</evidence>
<dbReference type="PROSITE" id="PS50055">
    <property type="entry name" value="TYR_PHOSPHATASE_PTP"/>
    <property type="match status" value="1"/>
</dbReference>
<dbReference type="InterPro" id="IPR029021">
    <property type="entry name" value="Prot-tyrosine_phosphatase-like"/>
</dbReference>
<proteinExistence type="inferred from homology"/>
<dbReference type="SUPFAM" id="SSF52799">
    <property type="entry name" value="(Phosphotyrosine protein) phosphatases II"/>
    <property type="match status" value="1"/>
</dbReference>
<dbReference type="Proteomes" id="UP000011083">
    <property type="component" value="Unassembled WGS sequence"/>
</dbReference>
<feature type="compositionally biased region" description="Basic and acidic residues" evidence="5">
    <location>
        <begin position="281"/>
        <end position="290"/>
    </location>
</feature>
<dbReference type="InterPro" id="IPR022778">
    <property type="entry name" value="CDKN3"/>
</dbReference>
<feature type="compositionally biased region" description="Basic residues" evidence="5">
    <location>
        <begin position="270"/>
        <end position="280"/>
    </location>
</feature>
<dbReference type="STRING" id="1257118.L8H3V1"/>
<dbReference type="PROSITE" id="PS00383">
    <property type="entry name" value="TYR_PHOSPHATASE_1"/>
    <property type="match status" value="1"/>
</dbReference>
<dbReference type="AlphaFoldDB" id="L8H3V1"/>
<dbReference type="InterPro" id="IPR000387">
    <property type="entry name" value="Tyr_Pase_dom"/>
</dbReference>
<sequence>MVALLVRSGASMTLLDQFGRTPLELSVSAEVRELLRECLDYERSKQLVSFARKSVVLATSDSEPLCVDFLPLEPSTLIGDAKRARLGICCCPGRNKKRHRRDIFKDISVLTAVETNVLVTLVREVELQRMGATQLFTRSKDVGIESVWAPITDKWIPESMRILVDLVELLLTRLREDKVIVVHCNGGKGRSGMVVVSVLVALGMKPGDAIDLVRAARPGTIRNPAQVFYVKLFAQTWHQRHSPGPLRLNPPPLPPKLGGSRSSGRDKPHHDHHRHHHGRHHDQGEVREERDESDEDEEREKEEGERKREGKTEKAGGLARFSKSLGASLRRFKHEDS</sequence>
<dbReference type="Gene3D" id="3.90.190.10">
    <property type="entry name" value="Protein tyrosine phosphatase superfamily"/>
    <property type="match status" value="1"/>
</dbReference>
<organism evidence="8 9">
    <name type="scientific">Acanthamoeba castellanii (strain ATCC 30010 / Neff)</name>
    <dbReference type="NCBI Taxonomy" id="1257118"/>
    <lineage>
        <taxon>Eukaryota</taxon>
        <taxon>Amoebozoa</taxon>
        <taxon>Discosea</taxon>
        <taxon>Longamoebia</taxon>
        <taxon>Centramoebida</taxon>
        <taxon>Acanthamoebidae</taxon>
        <taxon>Acanthamoeba</taxon>
    </lineage>
</organism>
<dbReference type="InterPro" id="IPR003595">
    <property type="entry name" value="Tyr_Pase_cat"/>
</dbReference>
<reference evidence="8 9" key="1">
    <citation type="journal article" date="2013" name="Genome Biol.">
        <title>Genome of Acanthamoeba castellanii highlights extensive lateral gene transfer and early evolution of tyrosine kinase signaling.</title>
        <authorList>
            <person name="Clarke M."/>
            <person name="Lohan A.J."/>
            <person name="Liu B."/>
            <person name="Lagkouvardos I."/>
            <person name="Roy S."/>
            <person name="Zafar N."/>
            <person name="Bertelli C."/>
            <person name="Schilde C."/>
            <person name="Kianianmomeni A."/>
            <person name="Burglin T.R."/>
            <person name="Frech C."/>
            <person name="Turcotte B."/>
            <person name="Kopec K.O."/>
            <person name="Synnott J.M."/>
            <person name="Choo C."/>
            <person name="Paponov I."/>
            <person name="Finkler A."/>
            <person name="Soon Heng Tan C."/>
            <person name="Hutchins A.P."/>
            <person name="Weinmeier T."/>
            <person name="Rattei T."/>
            <person name="Chu J.S."/>
            <person name="Gimenez G."/>
            <person name="Irimia M."/>
            <person name="Rigden D.J."/>
            <person name="Fitzpatrick D.A."/>
            <person name="Lorenzo-Morales J."/>
            <person name="Bateman A."/>
            <person name="Chiu C.H."/>
            <person name="Tang P."/>
            <person name="Hegemann P."/>
            <person name="Fromm H."/>
            <person name="Raoult D."/>
            <person name="Greub G."/>
            <person name="Miranda-Saavedra D."/>
            <person name="Chen N."/>
            <person name="Nash P."/>
            <person name="Ginger M.L."/>
            <person name="Horn M."/>
            <person name="Schaap P."/>
            <person name="Caler L."/>
            <person name="Loftus B."/>
        </authorList>
    </citation>
    <scope>NUCLEOTIDE SEQUENCE [LARGE SCALE GENOMIC DNA]</scope>
    <source>
        <strain evidence="8 9">Neff</strain>
    </source>
</reference>
<gene>
    <name evidence="8" type="ORF">ACA1_050430</name>
</gene>
<evidence type="ECO:0000256" key="4">
    <source>
        <dbReference type="ARBA" id="ARBA00022912"/>
    </source>
</evidence>
<dbReference type="GO" id="GO:0004725">
    <property type="term" value="F:protein tyrosine phosphatase activity"/>
    <property type="evidence" value="ECO:0007669"/>
    <property type="project" value="UniProtKB-EC"/>
</dbReference>
<dbReference type="VEuPathDB" id="AmoebaDB:ACA1_050430"/>
<dbReference type="InterPro" id="IPR000242">
    <property type="entry name" value="PTP_cat"/>
</dbReference>
<dbReference type="FunFam" id="3.90.190.10:FF:000157">
    <property type="entry name" value="Protein-tyrosine phosphatase"/>
    <property type="match status" value="1"/>
</dbReference>
<feature type="region of interest" description="Disordered" evidence="5">
    <location>
        <begin position="240"/>
        <end position="337"/>
    </location>
</feature>
<dbReference type="EC" id="3.1.3.48" evidence="2"/>
<evidence type="ECO:0000256" key="3">
    <source>
        <dbReference type="ARBA" id="ARBA00022801"/>
    </source>
</evidence>
<evidence type="ECO:0000313" key="9">
    <source>
        <dbReference type="Proteomes" id="UP000011083"/>
    </source>
</evidence>
<dbReference type="Pfam" id="PF05706">
    <property type="entry name" value="CDKN3"/>
    <property type="match status" value="1"/>
</dbReference>
<feature type="domain" description="Tyrosine-protein phosphatase" evidence="6">
    <location>
        <begin position="14"/>
        <end position="239"/>
    </location>
</feature>
<dbReference type="InterPro" id="IPR050561">
    <property type="entry name" value="PTP"/>
</dbReference>
<dbReference type="KEGG" id="acan:ACA1_050430"/>
<keyword evidence="9" id="KW-1185">Reference proteome</keyword>
<feature type="compositionally biased region" description="Basic and acidic residues" evidence="5">
    <location>
        <begin position="301"/>
        <end position="314"/>
    </location>
</feature>
<accession>L8H3V1</accession>
<feature type="domain" description="Tyrosine specific protein phosphatases" evidence="7">
    <location>
        <begin position="161"/>
        <end position="228"/>
    </location>
</feature>
<feature type="compositionally biased region" description="Acidic residues" evidence="5">
    <location>
        <begin position="291"/>
        <end position="300"/>
    </location>
</feature>
<dbReference type="EMBL" id="KB007928">
    <property type="protein sequence ID" value="ELR19885.1"/>
    <property type="molecule type" value="Genomic_DNA"/>
</dbReference>
<dbReference type="PROSITE" id="PS50056">
    <property type="entry name" value="TYR_PHOSPHATASE_2"/>
    <property type="match status" value="1"/>
</dbReference>
<protein>
    <recommendedName>
        <fullName evidence="2">protein-tyrosine-phosphatase</fullName>
        <ecNumber evidence="2">3.1.3.48</ecNumber>
    </recommendedName>
</protein>
<name>L8H3V1_ACACF</name>
<dbReference type="PANTHER" id="PTHR23339">
    <property type="entry name" value="TYROSINE SPECIFIC PROTEIN PHOSPHATASE AND DUAL SPECIFICITY PROTEIN PHOSPHATASE"/>
    <property type="match status" value="1"/>
</dbReference>
<dbReference type="RefSeq" id="XP_004341990.1">
    <property type="nucleotide sequence ID" value="XM_004341941.1"/>
</dbReference>
<evidence type="ECO:0000259" key="7">
    <source>
        <dbReference type="PROSITE" id="PS50056"/>
    </source>
</evidence>
<keyword evidence="4" id="KW-0904">Protein phosphatase</keyword>